<dbReference type="Proteomes" id="UP000324800">
    <property type="component" value="Unassembled WGS sequence"/>
</dbReference>
<dbReference type="AlphaFoldDB" id="A0A5J4TVX8"/>
<sequence length="135" mass="15739">MSIPKLSPAENKNKMSQNSNHATEENFRVKMEVMKDNEKYKAQEEKNNFLLELEQIKTSNIAEMNDFRKQMDELRASYERELTSHHSTRESFLEQCNRADNLDSALRRSKAERQISDEKAQKAIQESAEMAVLLA</sequence>
<comment type="caution">
    <text evidence="2">The sequence shown here is derived from an EMBL/GenBank/DDBJ whole genome shotgun (WGS) entry which is preliminary data.</text>
</comment>
<accession>A0A5J4TVX8</accession>
<organism evidence="2 3">
    <name type="scientific">Streblomastix strix</name>
    <dbReference type="NCBI Taxonomy" id="222440"/>
    <lineage>
        <taxon>Eukaryota</taxon>
        <taxon>Metamonada</taxon>
        <taxon>Preaxostyla</taxon>
        <taxon>Oxymonadida</taxon>
        <taxon>Streblomastigidae</taxon>
        <taxon>Streblomastix</taxon>
    </lineage>
</organism>
<proteinExistence type="predicted"/>
<reference evidence="2 3" key="1">
    <citation type="submission" date="2019-03" db="EMBL/GenBank/DDBJ databases">
        <title>Single cell metagenomics reveals metabolic interactions within the superorganism composed of flagellate Streblomastix strix and complex community of Bacteroidetes bacteria on its surface.</title>
        <authorList>
            <person name="Treitli S.C."/>
            <person name="Kolisko M."/>
            <person name="Husnik F."/>
            <person name="Keeling P."/>
            <person name="Hampl V."/>
        </authorList>
    </citation>
    <scope>NUCLEOTIDE SEQUENCE [LARGE SCALE GENOMIC DNA]</scope>
    <source>
        <strain evidence="2">ST1C</strain>
    </source>
</reference>
<evidence type="ECO:0000256" key="1">
    <source>
        <dbReference type="SAM" id="MobiDB-lite"/>
    </source>
</evidence>
<name>A0A5J4TVX8_9EUKA</name>
<evidence type="ECO:0000313" key="3">
    <source>
        <dbReference type="Proteomes" id="UP000324800"/>
    </source>
</evidence>
<gene>
    <name evidence="2" type="ORF">EZS28_042283</name>
</gene>
<dbReference type="EMBL" id="SNRW01024544">
    <property type="protein sequence ID" value="KAA6362190.1"/>
    <property type="molecule type" value="Genomic_DNA"/>
</dbReference>
<feature type="region of interest" description="Disordered" evidence="1">
    <location>
        <begin position="1"/>
        <end position="26"/>
    </location>
</feature>
<evidence type="ECO:0000313" key="2">
    <source>
        <dbReference type="EMBL" id="KAA6362190.1"/>
    </source>
</evidence>
<protein>
    <submittedName>
        <fullName evidence="2">Uncharacterized protein</fullName>
    </submittedName>
</protein>